<dbReference type="Proteomes" id="UP000633205">
    <property type="component" value="Unassembled WGS sequence"/>
</dbReference>
<gene>
    <name evidence="2" type="ORF">GCM10010915_05110</name>
</gene>
<accession>A0A916Y288</accession>
<name>A0A916Y288_9MICO</name>
<evidence type="ECO:0000313" key="3">
    <source>
        <dbReference type="Proteomes" id="UP000633205"/>
    </source>
</evidence>
<dbReference type="Pfam" id="PF03358">
    <property type="entry name" value="FMN_red"/>
    <property type="match status" value="1"/>
</dbReference>
<comment type="caution">
    <text evidence="2">The sequence shown here is derived from an EMBL/GenBank/DDBJ whole genome shotgun (WGS) entry which is preliminary data.</text>
</comment>
<protein>
    <submittedName>
        <fullName evidence="2">FMN reductase</fullName>
    </submittedName>
</protein>
<dbReference type="PANTHER" id="PTHR30543:SF21">
    <property type="entry name" value="NAD(P)H-DEPENDENT FMN REDUCTASE LOT6"/>
    <property type="match status" value="1"/>
</dbReference>
<evidence type="ECO:0000259" key="1">
    <source>
        <dbReference type="Pfam" id="PF03358"/>
    </source>
</evidence>
<organism evidence="2 3">
    <name type="scientific">Microbacterium faecale</name>
    <dbReference type="NCBI Taxonomy" id="1804630"/>
    <lineage>
        <taxon>Bacteria</taxon>
        <taxon>Bacillati</taxon>
        <taxon>Actinomycetota</taxon>
        <taxon>Actinomycetes</taxon>
        <taxon>Micrococcales</taxon>
        <taxon>Microbacteriaceae</taxon>
        <taxon>Microbacterium</taxon>
    </lineage>
</organism>
<reference evidence="2" key="2">
    <citation type="submission" date="2020-09" db="EMBL/GenBank/DDBJ databases">
        <authorList>
            <person name="Sun Q."/>
            <person name="Zhou Y."/>
        </authorList>
    </citation>
    <scope>NUCLEOTIDE SEQUENCE</scope>
    <source>
        <strain evidence="2">CGMCC 1.15152</strain>
    </source>
</reference>
<dbReference type="Gene3D" id="3.40.50.360">
    <property type="match status" value="1"/>
</dbReference>
<dbReference type="InterPro" id="IPR050712">
    <property type="entry name" value="NAD(P)H-dep_reductase"/>
</dbReference>
<keyword evidence="3" id="KW-1185">Reference proteome</keyword>
<dbReference type="AlphaFoldDB" id="A0A916Y288"/>
<dbReference type="InterPro" id="IPR029039">
    <property type="entry name" value="Flavoprotein-like_sf"/>
</dbReference>
<dbReference type="PANTHER" id="PTHR30543">
    <property type="entry name" value="CHROMATE REDUCTASE"/>
    <property type="match status" value="1"/>
</dbReference>
<evidence type="ECO:0000313" key="2">
    <source>
        <dbReference type="EMBL" id="GGD28065.1"/>
    </source>
</evidence>
<dbReference type="SUPFAM" id="SSF52218">
    <property type="entry name" value="Flavoproteins"/>
    <property type="match status" value="1"/>
</dbReference>
<dbReference type="InterPro" id="IPR005025">
    <property type="entry name" value="FMN_Rdtase-like_dom"/>
</dbReference>
<dbReference type="EMBL" id="BMHO01000001">
    <property type="protein sequence ID" value="GGD28065.1"/>
    <property type="molecule type" value="Genomic_DNA"/>
</dbReference>
<dbReference type="GO" id="GO:0010181">
    <property type="term" value="F:FMN binding"/>
    <property type="evidence" value="ECO:0007669"/>
    <property type="project" value="TreeGrafter"/>
</dbReference>
<feature type="domain" description="NADPH-dependent FMN reductase-like" evidence="1">
    <location>
        <begin position="2"/>
        <end position="141"/>
    </location>
</feature>
<sequence>MTKIGILVGSIGTTSINKTLAGALKNLFPEGVEVVDVPIKQLPFFSTDLETDFPPIAREYKDLIESLDGVIIVTPEYNRSIPGVLKNAIEWASRPYGEFSFGGTPVAVIGASPGGIATAAAQQHLKAVLSHVNAIVMGQPEGFIQVTPGLIDEQGQVTNEDTKVFLEAYLGAFLGLVGRVQKAYA</sequence>
<dbReference type="RefSeq" id="WP_188710747.1">
    <property type="nucleotide sequence ID" value="NZ_BMHO01000001.1"/>
</dbReference>
<reference evidence="2" key="1">
    <citation type="journal article" date="2014" name="Int. J. Syst. Evol. Microbiol.">
        <title>Complete genome sequence of Corynebacterium casei LMG S-19264T (=DSM 44701T), isolated from a smear-ripened cheese.</title>
        <authorList>
            <consortium name="US DOE Joint Genome Institute (JGI-PGF)"/>
            <person name="Walter F."/>
            <person name="Albersmeier A."/>
            <person name="Kalinowski J."/>
            <person name="Ruckert C."/>
        </authorList>
    </citation>
    <scope>NUCLEOTIDE SEQUENCE</scope>
    <source>
        <strain evidence="2">CGMCC 1.15152</strain>
    </source>
</reference>
<dbReference type="GO" id="GO:0005829">
    <property type="term" value="C:cytosol"/>
    <property type="evidence" value="ECO:0007669"/>
    <property type="project" value="TreeGrafter"/>
</dbReference>
<dbReference type="GO" id="GO:0016491">
    <property type="term" value="F:oxidoreductase activity"/>
    <property type="evidence" value="ECO:0007669"/>
    <property type="project" value="InterPro"/>
</dbReference>
<proteinExistence type="predicted"/>